<organism evidence="2 3">
    <name type="scientific">Pseudomonas aeruginosa (strain UCBPP-PA14)</name>
    <dbReference type="NCBI Taxonomy" id="208963"/>
    <lineage>
        <taxon>Bacteria</taxon>
        <taxon>Pseudomonadati</taxon>
        <taxon>Pseudomonadota</taxon>
        <taxon>Gammaproteobacteria</taxon>
        <taxon>Pseudomonadales</taxon>
        <taxon>Pseudomonadaceae</taxon>
        <taxon>Pseudomonas</taxon>
    </lineage>
</organism>
<dbReference type="InterPro" id="IPR036736">
    <property type="entry name" value="ACP-like_sf"/>
</dbReference>
<dbReference type="GO" id="GO:0043041">
    <property type="term" value="P:amino acid activation for nonribosomal peptide biosynthetic process"/>
    <property type="evidence" value="ECO:0007669"/>
    <property type="project" value="TreeGrafter"/>
</dbReference>
<dbReference type="Pfam" id="PF00501">
    <property type="entry name" value="AMP-binding"/>
    <property type="match status" value="1"/>
</dbReference>
<dbReference type="Pfam" id="PF00550">
    <property type="entry name" value="PP-binding"/>
    <property type="match status" value="1"/>
</dbReference>
<dbReference type="HOGENOM" id="CLU_000022_2_12_6"/>
<dbReference type="Proteomes" id="UP000000653">
    <property type="component" value="Chromosome"/>
</dbReference>
<dbReference type="BioCyc" id="PAER208963:G1G74-4071-MONOMER"/>
<dbReference type="PANTHER" id="PTHR45527">
    <property type="entry name" value="NONRIBOSOMAL PEPTIDE SYNTHETASE"/>
    <property type="match status" value="1"/>
</dbReference>
<dbReference type="GO" id="GO:0005829">
    <property type="term" value="C:cytosol"/>
    <property type="evidence" value="ECO:0007669"/>
    <property type="project" value="TreeGrafter"/>
</dbReference>
<gene>
    <name evidence="2" type="ordered locus">PA14_48530</name>
</gene>
<evidence type="ECO:0000313" key="3">
    <source>
        <dbReference type="Proteomes" id="UP000000653"/>
    </source>
</evidence>
<dbReference type="InterPro" id="IPR000873">
    <property type="entry name" value="AMP-dep_synth/lig_dom"/>
</dbReference>
<dbReference type="InterPro" id="IPR020845">
    <property type="entry name" value="AMP-binding_CS"/>
</dbReference>
<dbReference type="KEGG" id="pau:PA14_48530"/>
<dbReference type="Gene3D" id="3.30.300.30">
    <property type="match status" value="1"/>
</dbReference>
<reference evidence="2 3" key="1">
    <citation type="journal article" date="2006" name="Genome Biol.">
        <title>Genomic analysis reveals that Pseudomonas aeruginosa virulence is combinatorial.</title>
        <authorList>
            <person name="Lee D.G."/>
            <person name="Urbach J.M."/>
            <person name="Wu G."/>
            <person name="Liberati N.T."/>
            <person name="Feinbaum R.L."/>
            <person name="Miyata S."/>
            <person name="Diggins L.T."/>
            <person name="He J."/>
            <person name="Saucier M."/>
            <person name="Deziel E."/>
            <person name="Friedman L."/>
            <person name="Li L."/>
            <person name="Grills G."/>
            <person name="Montgomery K."/>
            <person name="Kucherlapati R."/>
            <person name="Rahme L.G."/>
            <person name="Ausubel F.M."/>
        </authorList>
    </citation>
    <scope>NUCLEOTIDE SEQUENCE [LARGE SCALE GENOMIC DNA]</scope>
    <source>
        <strain evidence="2 3">UCBPP-PA14</strain>
    </source>
</reference>
<evidence type="ECO:0000313" key="2">
    <source>
        <dbReference type="EMBL" id="ABJ10405.1"/>
    </source>
</evidence>
<dbReference type="PANTHER" id="PTHR45527:SF1">
    <property type="entry name" value="FATTY ACID SYNTHASE"/>
    <property type="match status" value="1"/>
</dbReference>
<dbReference type="PROSITE" id="PS00455">
    <property type="entry name" value="AMP_BINDING"/>
    <property type="match status" value="1"/>
</dbReference>
<proteinExistence type="predicted"/>
<dbReference type="GO" id="GO:0009239">
    <property type="term" value="P:enterobactin biosynthetic process"/>
    <property type="evidence" value="ECO:0007669"/>
    <property type="project" value="TreeGrafter"/>
</dbReference>
<dbReference type="GO" id="GO:0009366">
    <property type="term" value="C:enterobactin synthetase complex"/>
    <property type="evidence" value="ECO:0007669"/>
    <property type="project" value="TreeGrafter"/>
</dbReference>
<dbReference type="SUPFAM" id="SSF56801">
    <property type="entry name" value="Acetyl-CoA synthetase-like"/>
    <property type="match status" value="1"/>
</dbReference>
<dbReference type="PROSITE" id="PS50075">
    <property type="entry name" value="CARRIER"/>
    <property type="match status" value="1"/>
</dbReference>
<feature type="domain" description="Carrier" evidence="1">
    <location>
        <begin position="518"/>
        <end position="594"/>
    </location>
</feature>
<dbReference type="InterPro" id="IPR009081">
    <property type="entry name" value="PP-bd_ACP"/>
</dbReference>
<dbReference type="Gene3D" id="3.40.50.12780">
    <property type="entry name" value="N-terminal domain of ligase-like"/>
    <property type="match status" value="1"/>
</dbReference>
<dbReference type="InterPro" id="IPR045851">
    <property type="entry name" value="AMP-bd_C_sf"/>
</dbReference>
<sequence length="618" mass="67627">MDSFFQKKAIARMSQNSLLDLYAHPTVVARFSEMAALHPHREAIRDRFGSVDYRQLLHSAEQLSDYLLEHYPQPGVCLGVYGEYSRESIVCLLAILLSGHHYLYIDLKQPAAWNAELCRQVDCRLILDCSTTPTPANGLPCVPVRHLPAAPASVARPCFAADQIAYINFSSGTTGRPKAIACTHAGITRLCLGQSFLAFAPQMRFLVNSPLSFDAATLEIWGALLNGGCCVLNDLGPLDPGVLRRLIDERGADSAWLTASLFNTLVDLDPDCLGGLRQLLTGGDILSVPHVRRALLRHPRLHLVNGYGPTENTTFTCCHVVTNDDLEEDDIPIGKAIAGTAVLLLDEHGQEIAEPDRAGEIVAFGAGLAQGYRNDATRTRASFVELPYRGRLLRAYRTGDRARYDEQGRLRFIGRGDGQVKLNGYRLDLPALEQRLRRQPGILDCALLVRKRNGVKQLLCAWTGKADASPQALLRQLPTWQRPHACVRVEALPLTAHGKLDRAALLRRLEEPLERCASALDPDQRGCAQLWSELLGCEVGAADQDFFLCGGNSLLALQLVALCQSAGAGANLGLADLQANSRLDQFSRLLRSHGLAPERLLERAATPEQPLVLSRSAA</sequence>
<protein>
    <submittedName>
        <fullName evidence="2">Putative AMP-binding enzyme</fullName>
    </submittedName>
</protein>
<dbReference type="Gene3D" id="1.10.1200.10">
    <property type="entry name" value="ACP-like"/>
    <property type="match status" value="1"/>
</dbReference>
<dbReference type="GO" id="GO:0031177">
    <property type="term" value="F:phosphopantetheine binding"/>
    <property type="evidence" value="ECO:0007669"/>
    <property type="project" value="TreeGrafter"/>
</dbReference>
<dbReference type="CDD" id="cd12117">
    <property type="entry name" value="A_NRPS_Srf_like"/>
    <property type="match status" value="1"/>
</dbReference>
<dbReference type="SUPFAM" id="SSF47336">
    <property type="entry name" value="ACP-like"/>
    <property type="match status" value="1"/>
</dbReference>
<dbReference type="AlphaFoldDB" id="A0A0H2Z7Y5"/>
<dbReference type="GO" id="GO:0047527">
    <property type="term" value="F:2,3-dihydroxybenzoate-serine ligase activity"/>
    <property type="evidence" value="ECO:0007669"/>
    <property type="project" value="TreeGrafter"/>
</dbReference>
<evidence type="ECO:0000259" key="1">
    <source>
        <dbReference type="PROSITE" id="PS50075"/>
    </source>
</evidence>
<name>A0A0H2Z7Y5_PSEAB</name>
<dbReference type="EMBL" id="CP000438">
    <property type="protein sequence ID" value="ABJ10405.1"/>
    <property type="molecule type" value="Genomic_DNA"/>
</dbReference>
<accession>A0A0H2Z7Y5</accession>
<dbReference type="InterPro" id="IPR042099">
    <property type="entry name" value="ANL_N_sf"/>
</dbReference>